<dbReference type="EMBL" id="MGIP01000020">
    <property type="protein sequence ID" value="OGM90528.1"/>
    <property type="molecule type" value="Genomic_DNA"/>
</dbReference>
<evidence type="ECO:0000313" key="5">
    <source>
        <dbReference type="EMBL" id="OGM90528.1"/>
    </source>
</evidence>
<dbReference type="GO" id="GO:0005524">
    <property type="term" value="F:ATP binding"/>
    <property type="evidence" value="ECO:0007669"/>
    <property type="project" value="UniProtKB-KW"/>
</dbReference>
<keyword evidence="2" id="KW-0067">ATP-binding</keyword>
<reference evidence="5 6" key="1">
    <citation type="journal article" date="2016" name="Nat. Commun.">
        <title>Thousands of microbial genomes shed light on interconnected biogeochemical processes in an aquifer system.</title>
        <authorList>
            <person name="Anantharaman K."/>
            <person name="Brown C.T."/>
            <person name="Hug L.A."/>
            <person name="Sharon I."/>
            <person name="Castelle C.J."/>
            <person name="Probst A.J."/>
            <person name="Thomas B.C."/>
            <person name="Singh A."/>
            <person name="Wilkins M.J."/>
            <person name="Karaoz U."/>
            <person name="Brodie E.L."/>
            <person name="Williams K.H."/>
            <person name="Hubbard S.S."/>
            <person name="Banfield J.F."/>
        </authorList>
    </citation>
    <scope>NUCLEOTIDE SEQUENCE [LARGE SCALE GENOMIC DNA]</scope>
</reference>
<keyword evidence="1" id="KW-0547">Nucleotide-binding</keyword>
<evidence type="ECO:0000256" key="1">
    <source>
        <dbReference type="ARBA" id="ARBA00022741"/>
    </source>
</evidence>
<dbReference type="Gene3D" id="3.40.50.300">
    <property type="entry name" value="P-loop containing nucleotide triphosphate hydrolases"/>
    <property type="match status" value="1"/>
</dbReference>
<dbReference type="AlphaFoldDB" id="A0A1F8DRS7"/>
<comment type="caution">
    <text evidence="5">The sequence shown here is derived from an EMBL/GenBank/DDBJ whole genome shotgun (WGS) entry which is preliminary data.</text>
</comment>
<dbReference type="Pfam" id="PF17764">
    <property type="entry name" value="PriA_3primeBD"/>
    <property type="match status" value="1"/>
</dbReference>
<dbReference type="PANTHER" id="PTHR30580">
    <property type="entry name" value="PRIMOSOMAL PROTEIN N"/>
    <property type="match status" value="1"/>
</dbReference>
<protein>
    <recommendedName>
        <fullName evidence="4">Primosomal protein N' 3' DNA-binding domain-containing protein</fullName>
    </recommendedName>
</protein>
<name>A0A1F8DRS7_9BACT</name>
<dbReference type="InterPro" id="IPR041222">
    <property type="entry name" value="PriA_3primeBD"/>
</dbReference>
<dbReference type="GO" id="GO:0006302">
    <property type="term" value="P:double-strand break repair"/>
    <property type="evidence" value="ECO:0007669"/>
    <property type="project" value="TreeGrafter"/>
</dbReference>
<keyword evidence="3" id="KW-0238">DNA-binding</keyword>
<evidence type="ECO:0000313" key="6">
    <source>
        <dbReference type="Proteomes" id="UP000177029"/>
    </source>
</evidence>
<evidence type="ECO:0000259" key="4">
    <source>
        <dbReference type="Pfam" id="PF17764"/>
    </source>
</evidence>
<accession>A0A1F8DRS7</accession>
<feature type="domain" description="Primosomal protein N' 3' DNA-binding" evidence="4">
    <location>
        <begin position="15"/>
        <end position="105"/>
    </location>
</feature>
<dbReference type="Proteomes" id="UP000177029">
    <property type="component" value="Unassembled WGS sequence"/>
</dbReference>
<evidence type="ECO:0000256" key="2">
    <source>
        <dbReference type="ARBA" id="ARBA00022840"/>
    </source>
</evidence>
<dbReference type="InterPro" id="IPR027417">
    <property type="entry name" value="P-loop_NTPase"/>
</dbReference>
<evidence type="ECO:0000256" key="3">
    <source>
        <dbReference type="ARBA" id="ARBA00023125"/>
    </source>
</evidence>
<dbReference type="GO" id="GO:0003677">
    <property type="term" value="F:DNA binding"/>
    <property type="evidence" value="ECO:0007669"/>
    <property type="project" value="UniProtKB-KW"/>
</dbReference>
<dbReference type="Gene3D" id="3.40.1440.60">
    <property type="entry name" value="PriA, 3(prime) DNA-binding domain"/>
    <property type="match status" value="1"/>
</dbReference>
<dbReference type="GO" id="GO:0006270">
    <property type="term" value="P:DNA replication initiation"/>
    <property type="evidence" value="ECO:0007669"/>
    <property type="project" value="TreeGrafter"/>
</dbReference>
<dbReference type="InterPro" id="IPR042115">
    <property type="entry name" value="PriA_3primeBD_sf"/>
</dbReference>
<dbReference type="GO" id="GO:0043138">
    <property type="term" value="F:3'-5' DNA helicase activity"/>
    <property type="evidence" value="ECO:0007669"/>
    <property type="project" value="TreeGrafter"/>
</dbReference>
<dbReference type="STRING" id="1802555.A2755_01065"/>
<gene>
    <name evidence="5" type="ORF">A2755_01065</name>
</gene>
<dbReference type="GO" id="GO:0006310">
    <property type="term" value="P:DNA recombination"/>
    <property type="evidence" value="ECO:0007669"/>
    <property type="project" value="TreeGrafter"/>
</dbReference>
<proteinExistence type="predicted"/>
<sequence length="625" mass="69898">MNIVTVVPITRNTHADVLTYFSSLPISVGDLVSVPLRRKNIEGLVVHIQEAALEKAAIKTSKIGLRKVLRVHPHTLLSRAHIIAAQETAAYFAAPLGAVLSSVIPAIARKHISLEAPPLSTSSIPETSILLADDEERFVQYRSLIREAFRRNESVMLVAANIQDVETAAHFLSKGIEAYTAVLHSEKSARASKAAVERVRTETHPLLVITTPSFISMYPARLSTILLERENAPAYKQLTRPFIDYRFFIKAFAKAARLRLVIGDTLLSSETVYKHEQGLYEELIVPKWRMGAKTKTQLVDMHRYKPDLRGKLRVISDELGSAIAETRAASDHLFIFAGRKGLAPSTICGDCGSMLICNRCTHPLVLHKTQDNKRFYLCHSCGDRKEADMRCKTCTSWRLFAFGIGTEIIEEALTTPSKGLTVFRLDGDSVKDRKHALQIVERFYSSPGSVLVGTELALPYLEKPLGAVAVASIDELFSIPDFRIHERVMYLLLKLRQLAERQFLIQTRTPDHEVIQSALEGNLSGFYRHELDIRRALLYPPFSVLIKITLSGNPQKINAEMKSLADKLPYELHVFPTFVRKGRGRSGLSGLLKIPRDKWPDETILSVLRSLPPSAEIQVEPESFA</sequence>
<dbReference type="PANTHER" id="PTHR30580:SF0">
    <property type="entry name" value="PRIMOSOMAL PROTEIN N"/>
    <property type="match status" value="1"/>
</dbReference>
<organism evidence="5 6">
    <name type="scientific">Candidatus Wolfebacteria bacterium RIFCSPHIGHO2_01_FULL_48_22</name>
    <dbReference type="NCBI Taxonomy" id="1802555"/>
    <lineage>
        <taxon>Bacteria</taxon>
        <taxon>Candidatus Wolfeibacteriota</taxon>
    </lineage>
</organism>